<sequence length="110" mass="12368">QLISRCDVGDRHLLSRVLNAGVQSLDTPTIVSGSVERLRAASKCKPNTLHSMAERDDNGTRKDATHDFGCRLPWPIRKDRSAGSCKPSRTSRDRAIRMLGVVNETRRVWR</sequence>
<dbReference type="VEuPathDB" id="VectorBase:AQUA006066"/>
<evidence type="ECO:0000313" key="2">
    <source>
        <dbReference type="Proteomes" id="UP000076407"/>
    </source>
</evidence>
<keyword evidence="2" id="KW-1185">Reference proteome</keyword>
<proteinExistence type="predicted"/>
<dbReference type="AlphaFoldDB" id="A0A182X8C9"/>
<evidence type="ECO:0000313" key="1">
    <source>
        <dbReference type="EnsemblMetazoa" id="AQUA006066-PA"/>
    </source>
</evidence>
<dbReference type="EnsemblMetazoa" id="AQUA006066-RA">
    <property type="protein sequence ID" value="AQUA006066-PA"/>
    <property type="gene ID" value="AQUA006066"/>
</dbReference>
<protein>
    <submittedName>
        <fullName evidence="1">Uncharacterized protein</fullName>
    </submittedName>
</protein>
<dbReference type="Proteomes" id="UP000076407">
    <property type="component" value="Unassembled WGS sequence"/>
</dbReference>
<organism evidence="1 2">
    <name type="scientific">Anopheles quadriannulatus</name>
    <name type="common">Mosquito</name>
    <dbReference type="NCBI Taxonomy" id="34691"/>
    <lineage>
        <taxon>Eukaryota</taxon>
        <taxon>Metazoa</taxon>
        <taxon>Ecdysozoa</taxon>
        <taxon>Arthropoda</taxon>
        <taxon>Hexapoda</taxon>
        <taxon>Insecta</taxon>
        <taxon>Pterygota</taxon>
        <taxon>Neoptera</taxon>
        <taxon>Endopterygota</taxon>
        <taxon>Diptera</taxon>
        <taxon>Nematocera</taxon>
        <taxon>Culicoidea</taxon>
        <taxon>Culicidae</taxon>
        <taxon>Anophelinae</taxon>
        <taxon>Anopheles</taxon>
    </lineage>
</organism>
<name>A0A182X8C9_ANOQN</name>
<accession>A0A182X8C9</accession>
<reference evidence="1" key="1">
    <citation type="submission" date="2020-05" db="UniProtKB">
        <authorList>
            <consortium name="EnsemblMetazoa"/>
        </authorList>
    </citation>
    <scope>IDENTIFICATION</scope>
    <source>
        <strain evidence="1">SANGQUA</strain>
    </source>
</reference>